<sequence length="305" mass="34789">MNRPLSIVNAPYPFPNESAASWIQRVCQLHGLTYKALASFLGIKACRDPDVAVPRHFVCFIGLGTGISGKRLQELADVFHAVRLHPPSKTLLNFHDGAPSYRFCPQCIATDLVPYLRIEWRFKDWTVCPKHQVKMLERCPHCGAPILGTMPCLGMSEDDEALGVGHCTFCERPLATTAESYPQTWVSPTKLKVQNAIVSAVRRGGLRLEGYYWPVSLDFILWLRDNPELVKSCFERRARCAYPEESKYGVAYLIDEYGLERRNKKTAEEILDLRTARDRKRWATWADKCYEATIKRQRSHKGTTP</sequence>
<evidence type="ECO:0000259" key="1">
    <source>
        <dbReference type="Pfam" id="PF06527"/>
    </source>
</evidence>
<name>A0A0S4TPC8_RALSL</name>
<organism evidence="2">
    <name type="scientific">Ralstonia solanacearum</name>
    <name type="common">Pseudomonas solanacearum</name>
    <dbReference type="NCBI Taxonomy" id="305"/>
    <lineage>
        <taxon>Bacteria</taxon>
        <taxon>Pseudomonadati</taxon>
        <taxon>Pseudomonadota</taxon>
        <taxon>Betaproteobacteria</taxon>
        <taxon>Burkholderiales</taxon>
        <taxon>Burkholderiaceae</taxon>
        <taxon>Ralstonia</taxon>
        <taxon>Ralstonia solanacearum species complex</taxon>
    </lineage>
</organism>
<accession>A0A0S4TPC8</accession>
<evidence type="ECO:0000313" key="2">
    <source>
        <dbReference type="EMBL" id="CUV11898.1"/>
    </source>
</evidence>
<feature type="domain" description="TniQ" evidence="1">
    <location>
        <begin position="11"/>
        <end position="134"/>
    </location>
</feature>
<gene>
    <name evidence="2" type="ORF">RUN39_v1_260045</name>
</gene>
<dbReference type="Pfam" id="PF06527">
    <property type="entry name" value="TniQ"/>
    <property type="match status" value="1"/>
</dbReference>
<reference evidence="2" key="1">
    <citation type="submission" date="2015-10" db="EMBL/GenBank/DDBJ databases">
        <authorList>
            <person name="Gilbert D.G."/>
        </authorList>
    </citation>
    <scope>NUCLEOTIDE SEQUENCE</scope>
    <source>
        <strain evidence="2">Phyl III-seqv23</strain>
    </source>
</reference>
<protein>
    <recommendedName>
        <fullName evidence="1">TniQ domain-containing protein</fullName>
    </recommendedName>
</protein>
<dbReference type="InterPro" id="IPR009492">
    <property type="entry name" value="TniQ"/>
</dbReference>
<dbReference type="AlphaFoldDB" id="A0A0S4TPC8"/>
<proteinExistence type="predicted"/>
<dbReference type="EMBL" id="LN899819">
    <property type="protein sequence ID" value="CUV11898.1"/>
    <property type="molecule type" value="Genomic_DNA"/>
</dbReference>